<protein>
    <recommendedName>
        <fullName evidence="2">DNA mismatch repair protein MutS core domain-containing protein</fullName>
    </recommendedName>
</protein>
<dbReference type="GO" id="GO:0140664">
    <property type="term" value="F:ATP-dependent DNA damage sensor activity"/>
    <property type="evidence" value="ECO:0007669"/>
    <property type="project" value="InterPro"/>
</dbReference>
<organism evidence="3 4">
    <name type="scientific">Chondrus crispus</name>
    <name type="common">Carrageen Irish moss</name>
    <name type="synonym">Polymorpha crispa</name>
    <dbReference type="NCBI Taxonomy" id="2769"/>
    <lineage>
        <taxon>Eukaryota</taxon>
        <taxon>Rhodophyta</taxon>
        <taxon>Florideophyceae</taxon>
        <taxon>Rhodymeniophycidae</taxon>
        <taxon>Gigartinales</taxon>
        <taxon>Gigartinaceae</taxon>
        <taxon>Chondrus</taxon>
    </lineage>
</organism>
<dbReference type="KEGG" id="ccp:CHC_T00006612001"/>
<dbReference type="Gene3D" id="3.40.50.300">
    <property type="entry name" value="P-loop containing nucleotide triphosphate hydrolases"/>
    <property type="match status" value="1"/>
</dbReference>
<dbReference type="Gene3D" id="1.10.1420.10">
    <property type="match status" value="1"/>
</dbReference>
<dbReference type="EMBL" id="HG002022">
    <property type="protein sequence ID" value="CDF39324.1"/>
    <property type="molecule type" value="Genomic_DNA"/>
</dbReference>
<evidence type="ECO:0000259" key="2">
    <source>
        <dbReference type="SMART" id="SM00533"/>
    </source>
</evidence>
<feature type="domain" description="DNA mismatch repair protein MutS core" evidence="2">
    <location>
        <begin position="119"/>
        <end position="453"/>
    </location>
</feature>
<comment type="similarity">
    <text evidence="1">Belongs to the DNA mismatch repair MutS family.</text>
</comment>
<keyword evidence="4" id="KW-1185">Reference proteome</keyword>
<dbReference type="InterPro" id="IPR027417">
    <property type="entry name" value="P-loop_NTPase"/>
</dbReference>
<name>R7QMJ8_CHOCR</name>
<evidence type="ECO:0000256" key="1">
    <source>
        <dbReference type="ARBA" id="ARBA00006271"/>
    </source>
</evidence>
<dbReference type="InterPro" id="IPR045076">
    <property type="entry name" value="MutS"/>
</dbReference>
<gene>
    <name evidence="3" type="ORF">CHC_T00006612001</name>
</gene>
<dbReference type="GO" id="GO:0005524">
    <property type="term" value="F:ATP binding"/>
    <property type="evidence" value="ECO:0007669"/>
    <property type="project" value="InterPro"/>
</dbReference>
<dbReference type="STRING" id="2769.R7QMJ8"/>
<dbReference type="Gramene" id="CDF39324">
    <property type="protein sequence ID" value="CDF39324"/>
    <property type="gene ID" value="CHC_T00006612001"/>
</dbReference>
<dbReference type="AlphaFoldDB" id="R7QMJ8"/>
<sequence>MVSYVANGEFGIAKSKELCGFIKVRGSPEHMTSTARYDYLCHLVGEEECVLRAIGGLLAFVVQNGVLAAVATDDESIEINAIRHRNFCDVMDISPTTLRALHVFSQDTHPIGRGGLTPKEGLSLYGILKSHVKTGAARKLLRLWLLYPSTNIQTVTERQFVVDFLRRSSNAAILQALNDALRGVKNAPGVLCRLRKICGGINDWKALYSSLKSFIIVLDTMKVAMQQNEDVKSSPLFAHATSVSETHLRQCVDWIDAVVDFEESTASGKLVVAQGFSEEIDEMKRCHSGLDDFLTSVAVQEHENFLEMDNPPSLSSLCFTYQPQIGYLVMLSKADVDRVGFENLKQCGMSFIFSSPEQGYHFKNDRCTQLDDELGDIYGAIMDLESKAYRYLETKVFEASASILEVAALVRELDCLQAFACAANEFSWTKPNFLEDEDRLVVEDGRHPLLELVVPSYVPNSTNLRGGDIQIVTG</sequence>
<dbReference type="GO" id="GO:0005634">
    <property type="term" value="C:nucleus"/>
    <property type="evidence" value="ECO:0007669"/>
    <property type="project" value="TreeGrafter"/>
</dbReference>
<dbReference type="GO" id="GO:0030983">
    <property type="term" value="F:mismatched DNA binding"/>
    <property type="evidence" value="ECO:0007669"/>
    <property type="project" value="InterPro"/>
</dbReference>
<evidence type="ECO:0000313" key="3">
    <source>
        <dbReference type="EMBL" id="CDF39324.1"/>
    </source>
</evidence>
<reference evidence="4" key="1">
    <citation type="journal article" date="2013" name="Proc. Natl. Acad. Sci. U.S.A.">
        <title>Genome structure and metabolic features in the red seaweed Chondrus crispus shed light on evolution of the Archaeplastida.</title>
        <authorList>
            <person name="Collen J."/>
            <person name="Porcel B."/>
            <person name="Carre W."/>
            <person name="Ball S.G."/>
            <person name="Chaparro C."/>
            <person name="Tonon T."/>
            <person name="Barbeyron T."/>
            <person name="Michel G."/>
            <person name="Noel B."/>
            <person name="Valentin K."/>
            <person name="Elias M."/>
            <person name="Artiguenave F."/>
            <person name="Arun A."/>
            <person name="Aury J.M."/>
            <person name="Barbosa-Neto J.F."/>
            <person name="Bothwell J.H."/>
            <person name="Bouget F.Y."/>
            <person name="Brillet L."/>
            <person name="Cabello-Hurtado F."/>
            <person name="Capella-Gutierrez S."/>
            <person name="Charrier B."/>
            <person name="Cladiere L."/>
            <person name="Cock J.M."/>
            <person name="Coelho S.M."/>
            <person name="Colleoni C."/>
            <person name="Czjzek M."/>
            <person name="Da Silva C."/>
            <person name="Delage L."/>
            <person name="Denoeud F."/>
            <person name="Deschamps P."/>
            <person name="Dittami S.M."/>
            <person name="Gabaldon T."/>
            <person name="Gachon C.M."/>
            <person name="Groisillier A."/>
            <person name="Herve C."/>
            <person name="Jabbari K."/>
            <person name="Katinka M."/>
            <person name="Kloareg B."/>
            <person name="Kowalczyk N."/>
            <person name="Labadie K."/>
            <person name="Leblanc C."/>
            <person name="Lopez P.J."/>
            <person name="McLachlan D.H."/>
            <person name="Meslet-Cladiere L."/>
            <person name="Moustafa A."/>
            <person name="Nehr Z."/>
            <person name="Nyvall Collen P."/>
            <person name="Panaud O."/>
            <person name="Partensky F."/>
            <person name="Poulain J."/>
            <person name="Rensing S.A."/>
            <person name="Rousvoal S."/>
            <person name="Samson G."/>
            <person name="Symeonidi A."/>
            <person name="Weissenbach J."/>
            <person name="Zambounis A."/>
            <person name="Wincker P."/>
            <person name="Boyen C."/>
        </authorList>
    </citation>
    <scope>NUCLEOTIDE SEQUENCE [LARGE SCALE GENOMIC DNA]</scope>
    <source>
        <strain evidence="4">cv. Stackhouse</strain>
    </source>
</reference>
<dbReference type="Proteomes" id="UP000012073">
    <property type="component" value="Unassembled WGS sequence"/>
</dbReference>
<proteinExistence type="inferred from homology"/>
<dbReference type="OMA" id="HENFLEM"/>
<evidence type="ECO:0000313" key="4">
    <source>
        <dbReference type="Proteomes" id="UP000012073"/>
    </source>
</evidence>
<dbReference type="OrthoDB" id="29596at2759"/>
<dbReference type="RefSeq" id="XP_005719235.1">
    <property type="nucleotide sequence ID" value="XM_005719178.1"/>
</dbReference>
<dbReference type="Pfam" id="PF05192">
    <property type="entry name" value="MutS_III"/>
    <property type="match status" value="1"/>
</dbReference>
<dbReference type="PANTHER" id="PTHR11361">
    <property type="entry name" value="DNA MISMATCH REPAIR PROTEIN MUTS FAMILY MEMBER"/>
    <property type="match status" value="1"/>
</dbReference>
<dbReference type="GeneID" id="17326952"/>
<dbReference type="InterPro" id="IPR007696">
    <property type="entry name" value="DNA_mismatch_repair_MutS_core"/>
</dbReference>
<dbReference type="PhylomeDB" id="R7QMJ8"/>
<dbReference type="GO" id="GO:0006298">
    <property type="term" value="P:mismatch repair"/>
    <property type="evidence" value="ECO:0007669"/>
    <property type="project" value="InterPro"/>
</dbReference>
<accession>R7QMJ8</accession>
<dbReference type="GO" id="GO:0051026">
    <property type="term" value="P:chiasma assembly"/>
    <property type="evidence" value="ECO:0007669"/>
    <property type="project" value="TreeGrafter"/>
</dbReference>
<dbReference type="SMART" id="SM00533">
    <property type="entry name" value="MUTSd"/>
    <property type="match status" value="1"/>
</dbReference>
<dbReference type="SUPFAM" id="SSF48334">
    <property type="entry name" value="DNA repair protein MutS, domain III"/>
    <property type="match status" value="1"/>
</dbReference>
<dbReference type="InterPro" id="IPR036187">
    <property type="entry name" value="DNA_mismatch_repair_MutS_sf"/>
</dbReference>
<dbReference type="PANTHER" id="PTHR11361:SF20">
    <property type="entry name" value="MUTS PROTEIN HOMOLOG 5"/>
    <property type="match status" value="1"/>
</dbReference>